<dbReference type="EMBL" id="JAAARO010000011">
    <property type="protein sequence ID" value="KAF5740932.1"/>
    <property type="molecule type" value="Genomic_DNA"/>
</dbReference>
<organism evidence="1 2">
    <name type="scientific">Tripterygium wilfordii</name>
    <name type="common">Thunder God vine</name>
    <dbReference type="NCBI Taxonomy" id="458696"/>
    <lineage>
        <taxon>Eukaryota</taxon>
        <taxon>Viridiplantae</taxon>
        <taxon>Streptophyta</taxon>
        <taxon>Embryophyta</taxon>
        <taxon>Tracheophyta</taxon>
        <taxon>Spermatophyta</taxon>
        <taxon>Magnoliopsida</taxon>
        <taxon>eudicotyledons</taxon>
        <taxon>Gunneridae</taxon>
        <taxon>Pentapetalae</taxon>
        <taxon>rosids</taxon>
        <taxon>fabids</taxon>
        <taxon>Celastrales</taxon>
        <taxon>Celastraceae</taxon>
        <taxon>Tripterygium</taxon>
    </lineage>
</organism>
<keyword evidence="2" id="KW-1185">Reference proteome</keyword>
<evidence type="ECO:0000313" key="2">
    <source>
        <dbReference type="Proteomes" id="UP000593562"/>
    </source>
</evidence>
<dbReference type="OrthoDB" id="1701699at2759"/>
<proteinExistence type="predicted"/>
<accession>A0A7J7D3M5</accession>
<dbReference type="GO" id="GO:0048364">
    <property type="term" value="P:root development"/>
    <property type="evidence" value="ECO:0007669"/>
    <property type="project" value="InterPro"/>
</dbReference>
<sequence>MTANASLELRDSVCSLALLYITGTSRFSQHLLTTTIHLQLEISRAKEKMEGSCHVRSNSMPSSSHPLTLSFEEHLNRLKASKEASTSVRHKFRGLKDLYDSIDDLLQLPLTQQTLNQERSNQNVEEVLHGSLRLLDSCDITRDIFSRMREYVKELESSLRRRKGGDSSLANEVRAYMMSKKKLNKVIEVSLRNLKLEKKCTIVNATGPIKTLREVEEISLAVF</sequence>
<dbReference type="InParanoid" id="A0A7J7D3M5"/>
<comment type="caution">
    <text evidence="1">The sequence shown here is derived from an EMBL/GenBank/DDBJ whole genome shotgun (WGS) entry which is preliminary data.</text>
</comment>
<protein>
    <submittedName>
        <fullName evidence="1">Uncharacterized protein</fullName>
    </submittedName>
</protein>
<dbReference type="GO" id="GO:0048367">
    <property type="term" value="P:shoot system development"/>
    <property type="evidence" value="ECO:0007669"/>
    <property type="project" value="InterPro"/>
</dbReference>
<dbReference type="PANTHER" id="PTHR33070:SF115">
    <property type="entry name" value="T23E18.15"/>
    <property type="match status" value="1"/>
</dbReference>
<evidence type="ECO:0000313" key="1">
    <source>
        <dbReference type="EMBL" id="KAF5740932.1"/>
    </source>
</evidence>
<dbReference type="InterPro" id="IPR004320">
    <property type="entry name" value="BPS1_pln"/>
</dbReference>
<reference evidence="1 2" key="1">
    <citation type="journal article" date="2020" name="Nat. Commun.">
        <title>Genome of Tripterygium wilfordii and identification of cytochrome P450 involved in triptolide biosynthesis.</title>
        <authorList>
            <person name="Tu L."/>
            <person name="Su P."/>
            <person name="Zhang Z."/>
            <person name="Gao L."/>
            <person name="Wang J."/>
            <person name="Hu T."/>
            <person name="Zhou J."/>
            <person name="Zhang Y."/>
            <person name="Zhao Y."/>
            <person name="Liu Y."/>
            <person name="Song Y."/>
            <person name="Tong Y."/>
            <person name="Lu Y."/>
            <person name="Yang J."/>
            <person name="Xu C."/>
            <person name="Jia M."/>
            <person name="Peters R.J."/>
            <person name="Huang L."/>
            <person name="Gao W."/>
        </authorList>
    </citation>
    <scope>NUCLEOTIDE SEQUENCE [LARGE SCALE GENOMIC DNA]</scope>
    <source>
        <strain evidence="2">cv. XIE 37</strain>
        <tissue evidence="1">Leaf</tissue>
    </source>
</reference>
<name>A0A7J7D3M5_TRIWF</name>
<dbReference type="Proteomes" id="UP000593562">
    <property type="component" value="Unassembled WGS sequence"/>
</dbReference>
<dbReference type="AlphaFoldDB" id="A0A7J7D3M5"/>
<gene>
    <name evidence="1" type="ORF">HS088_TW11G01014</name>
</gene>
<dbReference type="Pfam" id="PF03087">
    <property type="entry name" value="BPS1"/>
    <property type="match status" value="1"/>
</dbReference>
<dbReference type="PANTHER" id="PTHR33070">
    <property type="entry name" value="OS06G0725500 PROTEIN"/>
    <property type="match status" value="1"/>
</dbReference>